<dbReference type="PANTHER" id="PTHR22807:SF4">
    <property type="entry name" value="28S RRNA (CYTOSINE-C(5))-METHYLTRANSFERASE"/>
    <property type="match status" value="1"/>
</dbReference>
<evidence type="ECO:0000256" key="2">
    <source>
        <dbReference type="ARBA" id="ARBA00022679"/>
    </source>
</evidence>
<dbReference type="Pfam" id="PF01189">
    <property type="entry name" value="Methyltr_RsmB-F"/>
    <property type="match status" value="1"/>
</dbReference>
<feature type="compositionally biased region" description="Basic and acidic residues" evidence="6">
    <location>
        <begin position="845"/>
        <end position="854"/>
    </location>
</feature>
<comment type="caution">
    <text evidence="5">Lacks conserved residue(s) required for the propagation of feature annotation.</text>
</comment>
<evidence type="ECO:0000256" key="1">
    <source>
        <dbReference type="ARBA" id="ARBA00022603"/>
    </source>
</evidence>
<keyword evidence="3 5" id="KW-0949">S-adenosyl-L-methionine</keyword>
<keyword evidence="4 5" id="KW-0694">RNA-binding</keyword>
<dbReference type="Gene3D" id="3.40.50.150">
    <property type="entry name" value="Vaccinia Virus protein VP39"/>
    <property type="match status" value="1"/>
</dbReference>
<proteinExistence type="inferred from homology"/>
<feature type="compositionally biased region" description="Basic and acidic residues" evidence="6">
    <location>
        <begin position="881"/>
        <end position="895"/>
    </location>
</feature>
<feature type="binding site" evidence="5">
    <location>
        <position position="292"/>
    </location>
    <ligand>
        <name>S-adenosyl-L-methionine</name>
        <dbReference type="ChEBI" id="CHEBI:59789"/>
    </ligand>
</feature>
<dbReference type="PRINTS" id="PR02008">
    <property type="entry name" value="RCMTFAMILY"/>
</dbReference>
<name>A0A653CNG9_CALMS</name>
<dbReference type="InterPro" id="IPR049560">
    <property type="entry name" value="MeTrfase_RsmB-F_NOP2_cat"/>
</dbReference>
<dbReference type="GO" id="GO:0008173">
    <property type="term" value="F:RNA methyltransferase activity"/>
    <property type="evidence" value="ECO:0007669"/>
    <property type="project" value="InterPro"/>
</dbReference>
<dbReference type="OrthoDB" id="435282at2759"/>
<feature type="compositionally biased region" description="Basic and acidic residues" evidence="6">
    <location>
        <begin position="777"/>
        <end position="786"/>
    </location>
</feature>
<keyword evidence="9" id="KW-1185">Reference proteome</keyword>
<accession>A0A653CNG9</accession>
<dbReference type="GO" id="GO:0005730">
    <property type="term" value="C:nucleolus"/>
    <property type="evidence" value="ECO:0007669"/>
    <property type="project" value="TreeGrafter"/>
</dbReference>
<evidence type="ECO:0000256" key="4">
    <source>
        <dbReference type="ARBA" id="ARBA00022884"/>
    </source>
</evidence>
<dbReference type="PROSITE" id="PS51686">
    <property type="entry name" value="SAM_MT_RSMB_NOP"/>
    <property type="match status" value="1"/>
</dbReference>
<dbReference type="InterPro" id="IPR001678">
    <property type="entry name" value="MeTrfase_RsmB-F_NOP2_dom"/>
</dbReference>
<comment type="similarity">
    <text evidence="5">Belongs to the class I-like SAM-binding methyltransferase superfamily. RsmB/NOP family.</text>
</comment>
<dbReference type="Pfam" id="PF21148">
    <property type="entry name" value="NSUN5_fdxn-like"/>
    <property type="match status" value="1"/>
</dbReference>
<dbReference type="SUPFAM" id="SSF53335">
    <property type="entry name" value="S-adenosyl-L-methionine-dependent methyltransferases"/>
    <property type="match status" value="1"/>
</dbReference>
<feature type="compositionally biased region" description="Basic residues" evidence="6">
    <location>
        <begin position="650"/>
        <end position="659"/>
    </location>
</feature>
<evidence type="ECO:0000259" key="7">
    <source>
        <dbReference type="PROSITE" id="PS51686"/>
    </source>
</evidence>
<dbReference type="InterPro" id="IPR048889">
    <property type="entry name" value="NSUN5_RCM1_N"/>
</dbReference>
<feature type="compositionally biased region" description="Basic and acidic residues" evidence="6">
    <location>
        <begin position="594"/>
        <end position="605"/>
    </location>
</feature>
<keyword evidence="1 5" id="KW-0489">Methyltransferase</keyword>
<dbReference type="Pfam" id="PF21153">
    <property type="entry name" value="NSUN5_N"/>
    <property type="match status" value="1"/>
</dbReference>
<feature type="compositionally biased region" description="Basic and acidic residues" evidence="6">
    <location>
        <begin position="991"/>
        <end position="1002"/>
    </location>
</feature>
<feature type="compositionally biased region" description="Basic and acidic residues" evidence="6">
    <location>
        <begin position="741"/>
        <end position="750"/>
    </location>
</feature>
<evidence type="ECO:0000256" key="3">
    <source>
        <dbReference type="ARBA" id="ARBA00022691"/>
    </source>
</evidence>
<organism evidence="8 9">
    <name type="scientific">Callosobruchus maculatus</name>
    <name type="common">Southern cowpea weevil</name>
    <name type="synonym">Pulse bruchid</name>
    <dbReference type="NCBI Taxonomy" id="64391"/>
    <lineage>
        <taxon>Eukaryota</taxon>
        <taxon>Metazoa</taxon>
        <taxon>Ecdysozoa</taxon>
        <taxon>Arthropoda</taxon>
        <taxon>Hexapoda</taxon>
        <taxon>Insecta</taxon>
        <taxon>Pterygota</taxon>
        <taxon>Neoptera</taxon>
        <taxon>Endopterygota</taxon>
        <taxon>Coleoptera</taxon>
        <taxon>Polyphaga</taxon>
        <taxon>Cucujiformia</taxon>
        <taxon>Chrysomeloidea</taxon>
        <taxon>Chrysomelidae</taxon>
        <taxon>Bruchinae</taxon>
        <taxon>Bruchini</taxon>
        <taxon>Callosobruchus</taxon>
    </lineage>
</organism>
<feature type="compositionally biased region" description="Basic and acidic residues" evidence="6">
    <location>
        <begin position="453"/>
        <end position="473"/>
    </location>
</feature>
<protein>
    <recommendedName>
        <fullName evidence="7">SAM-dependent MTase RsmB/NOP-type domain-containing protein</fullName>
    </recommendedName>
</protein>
<dbReference type="InterPro" id="IPR029063">
    <property type="entry name" value="SAM-dependent_MTases_sf"/>
</dbReference>
<dbReference type="AlphaFoldDB" id="A0A653CNG9"/>
<feature type="region of interest" description="Disordered" evidence="6">
    <location>
        <begin position="452"/>
        <end position="495"/>
    </location>
</feature>
<keyword evidence="2 5" id="KW-0808">Transferase</keyword>
<evidence type="ECO:0000256" key="5">
    <source>
        <dbReference type="PROSITE-ProRule" id="PRU01023"/>
    </source>
</evidence>
<feature type="active site" description="Nucleophile" evidence="5">
    <location>
        <position position="362"/>
    </location>
</feature>
<dbReference type="Proteomes" id="UP000410492">
    <property type="component" value="Unassembled WGS sequence"/>
</dbReference>
<evidence type="ECO:0000313" key="9">
    <source>
        <dbReference type="Proteomes" id="UP000410492"/>
    </source>
</evidence>
<dbReference type="InterPro" id="IPR049561">
    <property type="entry name" value="NSUN5_7_fdxn-like"/>
</dbReference>
<dbReference type="Gene3D" id="3.30.70.1170">
    <property type="entry name" value="Sun protein, domain 3"/>
    <property type="match status" value="1"/>
</dbReference>
<gene>
    <name evidence="8" type="ORF">CALMAC_LOCUS10145</name>
</gene>
<feature type="domain" description="SAM-dependent MTase RsmB/NOP-type" evidence="7">
    <location>
        <begin position="127"/>
        <end position="432"/>
    </location>
</feature>
<dbReference type="EMBL" id="CAACVG010008179">
    <property type="protein sequence ID" value="VEN48826.1"/>
    <property type="molecule type" value="Genomic_DNA"/>
</dbReference>
<sequence>MFESKQPKRRLARLYKVAAIIAKEYSEGLGSIKQLVYAKRDKHPRIQALYALVNTLYQRKDEIQRLLKKTQLLESESRADPWVIKILITELLYGKKVLSGQTKIEQTIKGYEQIFKAHLSDSIEVPVKDETVSTKPKYVRVNALKKTVEEAIEAFTDEGWHLIRHSDKNDYNGFIEKVAALKGGEFMVDMHVPSLLIFPPRTHFYNHPAYKNGTVILQDKASCLPVHLLAPPPGSTVLDMCAAPGMKTTQLAAALANQGVVYAVERDTKRVGILKHIVGSSEATCVKVINKDVLDCAKKDFPGAEYILVDPSCSGSGMTERSTEAENKDLARLEKLAGFQILILRSALTRYPDAKRVAYSTCSLHPEENEEVVRQVLETNYNFKLVDAKKLLNSAWNSFGSSDYGEMGEFCLYARPDEDLTNGFFVAIFERLEEGEQNKFLNNRISNFKKHLHAADKRKERRLEGKENKETAKSKRGNKNNKEKSVPEDEPNNVEEIENNHIVEDEQEHGLNDNIEFEESVCEKGAKKKKKKKLTENDVECQETVNGCDEIENTVAEKVDKKNKTGKVSSNNDATNDNITIKKKSNKNKHKNATKLEESTEDNPKNDATLENDNPVGENKTKKKKLKHSTESKDDFSIEATLGDNENTKKVKSKKKKRKSCSEVNELIDISKNDKTLESNDNTSEENKPKKKKHKRFSEVNELIDISKNDKTLESNDNTTEENKPKKKKDNILSEVNELIDTSKDDKTLESNDNTTEENKPKKKKHKRFSEVNELIDISKNDKTLESNDNTSEENKPKKKKHNILSEDNEFIEDLKNDEPLDSTEENKPKKKKHKRFSEVNELIDMSKNDKTVESNDNTTEENKPKKKKHNVLSEDNEFIEDLKNDEPLDSTEKNKPKKNKHKRCSENSESIVDLKNEEPLESYDNVTEENTTKKKKRKDCSEASEMNIIKDSQLKKKKRKHCSEVGESLETSENPDAIEFTQKSKKKKKMTSEKGDLQLDD</sequence>
<dbReference type="GO" id="GO:0070475">
    <property type="term" value="P:rRNA base methylation"/>
    <property type="evidence" value="ECO:0007669"/>
    <property type="project" value="TreeGrafter"/>
</dbReference>
<dbReference type="GO" id="GO:0003723">
    <property type="term" value="F:RNA binding"/>
    <property type="evidence" value="ECO:0007669"/>
    <property type="project" value="UniProtKB-UniRule"/>
</dbReference>
<reference evidence="8 9" key="1">
    <citation type="submission" date="2019-01" db="EMBL/GenBank/DDBJ databases">
        <authorList>
            <person name="Sayadi A."/>
        </authorList>
    </citation>
    <scope>NUCLEOTIDE SEQUENCE [LARGE SCALE GENOMIC DNA]</scope>
</reference>
<evidence type="ECO:0000313" key="8">
    <source>
        <dbReference type="EMBL" id="VEN48826.1"/>
    </source>
</evidence>
<feature type="compositionally biased region" description="Basic residues" evidence="6">
    <location>
        <begin position="581"/>
        <end position="593"/>
    </location>
</feature>
<evidence type="ECO:0000256" key="6">
    <source>
        <dbReference type="SAM" id="MobiDB-lite"/>
    </source>
</evidence>
<dbReference type="PANTHER" id="PTHR22807">
    <property type="entry name" value="NOP2 YEAST -RELATED NOL1/NOP2/FMU SUN DOMAIN-CONTAINING"/>
    <property type="match status" value="1"/>
</dbReference>
<feature type="binding site" evidence="5">
    <location>
        <position position="265"/>
    </location>
    <ligand>
        <name>S-adenosyl-L-methionine</name>
        <dbReference type="ChEBI" id="CHEBI:59789"/>
    </ligand>
</feature>
<feature type="binding site" evidence="5">
    <location>
        <position position="310"/>
    </location>
    <ligand>
        <name>S-adenosyl-L-methionine</name>
        <dbReference type="ChEBI" id="CHEBI:59789"/>
    </ligand>
</feature>
<dbReference type="InterPro" id="IPR023267">
    <property type="entry name" value="RCMT"/>
</dbReference>
<feature type="region of interest" description="Disordered" evidence="6">
    <location>
        <begin position="523"/>
        <end position="1002"/>
    </location>
</feature>
<feature type="compositionally biased region" description="Basic and acidic residues" evidence="6">
    <location>
        <begin position="669"/>
        <end position="678"/>
    </location>
</feature>
<feature type="compositionally biased region" description="Basic and acidic residues" evidence="6">
    <location>
        <begin position="705"/>
        <end position="714"/>
    </location>
</feature>